<evidence type="ECO:0000256" key="1">
    <source>
        <dbReference type="ARBA" id="ARBA00010879"/>
    </source>
</evidence>
<dbReference type="GO" id="GO:0004523">
    <property type="term" value="F:RNA-DNA hybrid ribonuclease activity"/>
    <property type="evidence" value="ECO:0007669"/>
    <property type="project" value="UniProtKB-EC"/>
</dbReference>
<dbReference type="Pfam" id="PF03372">
    <property type="entry name" value="Exo_endo_phos"/>
    <property type="match status" value="1"/>
</dbReference>
<dbReference type="InterPro" id="IPR036691">
    <property type="entry name" value="Endo/exonu/phosph_ase_sf"/>
</dbReference>
<evidence type="ECO:0000259" key="4">
    <source>
        <dbReference type="PROSITE" id="PS50878"/>
    </source>
</evidence>
<name>A0AAD5AAY0_SILAS</name>
<dbReference type="Pfam" id="PF00078">
    <property type="entry name" value="RVT_1"/>
    <property type="match status" value="1"/>
</dbReference>
<evidence type="ECO:0000256" key="2">
    <source>
        <dbReference type="ARBA" id="ARBA00012180"/>
    </source>
</evidence>
<dbReference type="EMBL" id="MU563656">
    <property type="protein sequence ID" value="KAI5612886.1"/>
    <property type="molecule type" value="Genomic_DNA"/>
</dbReference>
<dbReference type="InterPro" id="IPR005135">
    <property type="entry name" value="Endo/exonuclease/phosphatase"/>
</dbReference>
<dbReference type="InterPro" id="IPR000477">
    <property type="entry name" value="RT_dom"/>
</dbReference>
<proteinExistence type="inferred from homology"/>
<dbReference type="PANTHER" id="PTHR47027:SF28">
    <property type="entry name" value="ENDONUCLEASE-REVERSE TRANSCRIPTASE"/>
    <property type="match status" value="1"/>
</dbReference>
<dbReference type="PROSITE" id="PS50878">
    <property type="entry name" value="RT_POL"/>
    <property type="match status" value="1"/>
</dbReference>
<evidence type="ECO:0000313" key="6">
    <source>
        <dbReference type="Proteomes" id="UP001205998"/>
    </source>
</evidence>
<feature type="domain" description="Reverse transcriptase" evidence="4">
    <location>
        <begin position="561"/>
        <end position="820"/>
    </location>
</feature>
<dbReference type="Proteomes" id="UP001205998">
    <property type="component" value="Unassembled WGS sequence"/>
</dbReference>
<protein>
    <recommendedName>
        <fullName evidence="2">ribonuclease H</fullName>
        <ecNumber evidence="2">3.1.26.4</ecNumber>
    </recommendedName>
</protein>
<dbReference type="CDD" id="cd01650">
    <property type="entry name" value="RT_nLTR_like"/>
    <property type="match status" value="1"/>
</dbReference>
<dbReference type="EC" id="3.1.26.4" evidence="2"/>
<gene>
    <name evidence="5" type="ORF">C0J50_4618</name>
</gene>
<organism evidence="5 6">
    <name type="scientific">Silurus asotus</name>
    <name type="common">Amur catfish</name>
    <name type="synonym">Parasilurus asotus</name>
    <dbReference type="NCBI Taxonomy" id="30991"/>
    <lineage>
        <taxon>Eukaryota</taxon>
        <taxon>Metazoa</taxon>
        <taxon>Chordata</taxon>
        <taxon>Craniata</taxon>
        <taxon>Vertebrata</taxon>
        <taxon>Euteleostomi</taxon>
        <taxon>Actinopterygii</taxon>
        <taxon>Neopterygii</taxon>
        <taxon>Teleostei</taxon>
        <taxon>Ostariophysi</taxon>
        <taxon>Siluriformes</taxon>
        <taxon>Siluridae</taxon>
        <taxon>Silurus</taxon>
    </lineage>
</organism>
<dbReference type="InterPro" id="IPR043128">
    <property type="entry name" value="Rev_trsase/Diguanyl_cyclase"/>
</dbReference>
<dbReference type="SUPFAM" id="SSF56219">
    <property type="entry name" value="DNase I-like"/>
    <property type="match status" value="1"/>
</dbReference>
<keyword evidence="6" id="KW-1185">Reference proteome</keyword>
<evidence type="ECO:0000313" key="5">
    <source>
        <dbReference type="EMBL" id="KAI5612886.1"/>
    </source>
</evidence>
<comment type="similarity">
    <text evidence="1">Belongs to the beta type-B retroviral polymerase family. HERV class-II K(HML-2) pol subfamily.</text>
</comment>
<accession>A0AAD5AAY0</accession>
<dbReference type="Gene3D" id="3.30.70.270">
    <property type="match status" value="1"/>
</dbReference>
<dbReference type="SUPFAM" id="SSF56672">
    <property type="entry name" value="DNA/RNA polymerases"/>
    <property type="match status" value="2"/>
</dbReference>
<keyword evidence="3" id="KW-0175">Coiled coil</keyword>
<dbReference type="PANTHER" id="PTHR47027">
    <property type="entry name" value="REVERSE TRANSCRIPTASE DOMAIN-CONTAINING PROTEIN"/>
    <property type="match status" value="1"/>
</dbReference>
<reference evidence="5" key="1">
    <citation type="submission" date="2018-07" db="EMBL/GenBank/DDBJ databases">
        <title>Comparative genomics of catfishes provides insights into carnivory and benthic adaptation.</title>
        <authorList>
            <person name="Zhang Y."/>
            <person name="Wang D."/>
            <person name="Peng Z."/>
            <person name="Zheng S."/>
            <person name="Shao F."/>
            <person name="Tao W."/>
        </authorList>
    </citation>
    <scope>NUCLEOTIDE SEQUENCE</scope>
    <source>
        <strain evidence="5">Chongqing</strain>
    </source>
</reference>
<sequence>MRITNETFIPDRSRPGLTTTATGIVSRQGTGGNWATVGRRRRRRGGRRLQRRQGKEQCMRVEVRVGTLNVGTMTGKGREVADMMERRRVDMLCVQETKWKGSKARNIGGGFKLFYHGVDGKRNGVGVILKEEYSKSVVEVKRVSDRVMIVKVEVEGMMINVISAYAPQVGCEMEEKERFWSELDEVVDGVPRKERLVIGADFNGHVGEGNRGDEEVMGRYGFKERNVEGQMVVDFAKRMEMAVVNTYFKKKEDHRVTYKSGGRCTQVDYVLCRRCNLKEIGDCKVLAGDSVARQHRMVVCRMVLEAKKKRRRVRTERRIRWWKLKEEDCSVRFREEVRERLSGVKEVLDDWATTAGVMREAARKVLGVTSGNRKEDKETWWWNEEVQESIRRKRLAKQKWDRQSDEKSRQEYKEMRQQVKRDVAKAKEKAYEELYERLDTKEGEKDLYRLARQRDRAGKDVLQVRAVKDGEGNVLTSEESVLRRWREYFEQLMNEENQRERRLDDVELVKQDVDRISKEEVRAAIKRMKSGKSVGPDDIPVEAWRCLGEMAVEFLTRLFNRILEGEKMPEEWRRSVLVPIFKHKGDVQTCSNYRGIKLISHTMKLWERVVEARLREEVTICEQQYGFMPRKSTTDALFALRMLMEKYREGQKELHCVFVDLEKAYDRVPREELWYCMRKSGVSEKYVRVVQDMYEDSVTAVKCAVGTTDWFRVKVGLHQGSALSPFLFAVVMDRLTDEVRQESPWTMMFADDIVICCESREQVEKSLERWRYALERRGMKLSRSKTEYMCVNEREGSGVVRLQGEELQKVEEFRYLGSTVQSNGECVREVKKRVQAGWSGWRRVTGVICDSRVSAKLKGKVYRTVVRPAMLYGLETVALSKRQEAELEVAELKMLRFSLGVTRMDKIRNEFIRGTAHVRCFGDKVREARLRWFGHVQRRDMNYIGRRMLRMEPPGRRKRGRPRRRFMDVVREDMQVVGVKEADVEDRVVLPQRIIRMFDLAHVFTLDALPNATLPIYPGLGLALRVAGVGTRAAAKKFRFRMLTPKGVVSQIKFEDWIVTIDLSDAYFHIAILPGDVWREHTILSQGPVLGAPCRRITLTTEASLTGWGAVMSGGGGWSELHRSWYLNCLEMMAVLIALKHFLRDLRDCHVLVRMDNTSVVSYINHEGGSPISPPVQALTESSLLLGPVEMESRCPFEGWGMEASPQGGGGDMAEILESPGGSFLDLGDFALSLRVLSLSPSSTGAGRHGADLAKVTSVCLPYYRAAPAEFWRESPWWHLVGRFPYRTYVTLQACPPL</sequence>
<evidence type="ECO:0000256" key="3">
    <source>
        <dbReference type="SAM" id="Coils"/>
    </source>
</evidence>
<dbReference type="InterPro" id="IPR043502">
    <property type="entry name" value="DNA/RNA_pol_sf"/>
</dbReference>
<feature type="coiled-coil region" evidence="3">
    <location>
        <begin position="409"/>
        <end position="444"/>
    </location>
</feature>
<dbReference type="Gene3D" id="3.60.10.10">
    <property type="entry name" value="Endonuclease/exonuclease/phosphatase"/>
    <property type="match status" value="1"/>
</dbReference>
<dbReference type="CDD" id="cd09275">
    <property type="entry name" value="RNase_HI_RT_DIRS1"/>
    <property type="match status" value="1"/>
</dbReference>
<comment type="caution">
    <text evidence="5">The sequence shown here is derived from an EMBL/GenBank/DDBJ whole genome shotgun (WGS) entry which is preliminary data.</text>
</comment>
<dbReference type="CDD" id="cd09076">
    <property type="entry name" value="L1-EN"/>
    <property type="match status" value="1"/>
</dbReference>